<evidence type="ECO:0000313" key="2">
    <source>
        <dbReference type="Proteomes" id="UP001549047"/>
    </source>
</evidence>
<sequence>MRVRIIVEFAYIVGELVIEEDRIPRDMLFRQVDLLFDGILEKLIIPET</sequence>
<dbReference type="Proteomes" id="UP001549047">
    <property type="component" value="Unassembled WGS sequence"/>
</dbReference>
<reference evidence="1 2" key="1">
    <citation type="submission" date="2024-06" db="EMBL/GenBank/DDBJ databases">
        <title>Genomic Encyclopedia of Type Strains, Phase IV (KMG-IV): sequencing the most valuable type-strain genomes for metagenomic binning, comparative biology and taxonomic classification.</title>
        <authorList>
            <person name="Goeker M."/>
        </authorList>
    </citation>
    <scope>NUCLEOTIDE SEQUENCE [LARGE SCALE GENOMIC DNA]</scope>
    <source>
        <strain evidence="1 2">DSM 29780</strain>
    </source>
</reference>
<keyword evidence="2" id="KW-1185">Reference proteome</keyword>
<evidence type="ECO:0000313" key="1">
    <source>
        <dbReference type="EMBL" id="MET3614217.1"/>
    </source>
</evidence>
<name>A0ABV2J0E5_9HYPH</name>
<dbReference type="RefSeq" id="WP_354556725.1">
    <property type="nucleotide sequence ID" value="NZ_JBEPMB010000003.1"/>
</dbReference>
<dbReference type="EMBL" id="JBEPMB010000003">
    <property type="protein sequence ID" value="MET3614217.1"/>
    <property type="molecule type" value="Genomic_DNA"/>
</dbReference>
<gene>
    <name evidence="1" type="ORF">ABID16_002554</name>
</gene>
<organism evidence="1 2">
    <name type="scientific">Rhizobium aquaticum</name>
    <dbReference type="NCBI Taxonomy" id="1549636"/>
    <lineage>
        <taxon>Bacteria</taxon>
        <taxon>Pseudomonadati</taxon>
        <taxon>Pseudomonadota</taxon>
        <taxon>Alphaproteobacteria</taxon>
        <taxon>Hyphomicrobiales</taxon>
        <taxon>Rhizobiaceae</taxon>
        <taxon>Rhizobium/Agrobacterium group</taxon>
        <taxon>Rhizobium</taxon>
    </lineage>
</organism>
<protein>
    <recommendedName>
        <fullName evidence="3">Tetracyclin repressor-like C-terminal domain-containing protein</fullName>
    </recommendedName>
</protein>
<proteinExistence type="predicted"/>
<accession>A0ABV2J0E5</accession>
<comment type="caution">
    <text evidence="1">The sequence shown here is derived from an EMBL/GenBank/DDBJ whole genome shotgun (WGS) entry which is preliminary data.</text>
</comment>
<evidence type="ECO:0008006" key="3">
    <source>
        <dbReference type="Google" id="ProtNLM"/>
    </source>
</evidence>